<protein>
    <submittedName>
        <fullName evidence="1">Uncharacterized protein</fullName>
    </submittedName>
</protein>
<gene>
    <name evidence="1" type="ORF">LMG29542_07540</name>
</gene>
<accession>A0A6J5F6H7</accession>
<evidence type="ECO:0000313" key="2">
    <source>
        <dbReference type="Proteomes" id="UP000494363"/>
    </source>
</evidence>
<keyword evidence="2" id="KW-1185">Reference proteome</keyword>
<organism evidence="1 2">
    <name type="scientific">Paraburkholderia humisilvae</name>
    <dbReference type="NCBI Taxonomy" id="627669"/>
    <lineage>
        <taxon>Bacteria</taxon>
        <taxon>Pseudomonadati</taxon>
        <taxon>Pseudomonadota</taxon>
        <taxon>Betaproteobacteria</taxon>
        <taxon>Burkholderiales</taxon>
        <taxon>Burkholderiaceae</taxon>
        <taxon>Paraburkholderia</taxon>
    </lineage>
</organism>
<name>A0A6J5F6H7_9BURK</name>
<sequence>MPKLQPNLPSTSFTADEIDAALGESFPKKASNNPRTSENLLKARDALAPGKIRFLDNANEAAKTGALPSDTAMRFSLAKTYEIEERKKQCLPPKKPRDRYQPINIKKFSIDDGNNRGSVKHLVKANGEIIEGHRNKNGLDPDILSENYFGNIRANREHYKALYEE</sequence>
<evidence type="ECO:0000313" key="1">
    <source>
        <dbReference type="EMBL" id="CAB3773973.1"/>
    </source>
</evidence>
<reference evidence="1 2" key="1">
    <citation type="submission" date="2020-04" db="EMBL/GenBank/DDBJ databases">
        <authorList>
            <person name="De Canck E."/>
        </authorList>
    </citation>
    <scope>NUCLEOTIDE SEQUENCE [LARGE SCALE GENOMIC DNA]</scope>
    <source>
        <strain evidence="1 2">LMG 29542</strain>
    </source>
</reference>
<dbReference type="EMBL" id="CADIKH010000093">
    <property type="protein sequence ID" value="CAB3773973.1"/>
    <property type="molecule type" value="Genomic_DNA"/>
</dbReference>
<dbReference type="Proteomes" id="UP000494363">
    <property type="component" value="Unassembled WGS sequence"/>
</dbReference>
<proteinExistence type="predicted"/>
<dbReference type="AlphaFoldDB" id="A0A6J5F6H7"/>
<dbReference type="RefSeq" id="WP_175232819.1">
    <property type="nucleotide sequence ID" value="NZ_CADIKH010000093.1"/>
</dbReference>